<dbReference type="InterPro" id="IPR012910">
    <property type="entry name" value="Plug_dom"/>
</dbReference>
<keyword evidence="16" id="KW-0675">Receptor</keyword>
<evidence type="ECO:0000313" key="16">
    <source>
        <dbReference type="EMBL" id="MBR0552548.1"/>
    </source>
</evidence>
<dbReference type="CDD" id="cd01347">
    <property type="entry name" value="ligand_gated_channel"/>
    <property type="match status" value="1"/>
</dbReference>
<comment type="subcellular location">
    <subcellularLocation>
        <location evidence="1 11">Cell outer membrane</location>
        <topology evidence="1 11">Multi-pass membrane protein</topology>
    </subcellularLocation>
</comment>
<feature type="compositionally biased region" description="Low complexity" evidence="13">
    <location>
        <begin position="23"/>
        <end position="43"/>
    </location>
</feature>
<evidence type="ECO:0000256" key="13">
    <source>
        <dbReference type="SAM" id="MobiDB-lite"/>
    </source>
</evidence>
<dbReference type="RefSeq" id="WP_284053823.1">
    <property type="nucleotide sequence ID" value="NZ_JAGRQC010000002.1"/>
</dbReference>
<keyword evidence="17" id="KW-1185">Reference proteome</keyword>
<dbReference type="GO" id="GO:0009279">
    <property type="term" value="C:cell outer membrane"/>
    <property type="evidence" value="ECO:0007669"/>
    <property type="project" value="UniProtKB-SubCell"/>
</dbReference>
<dbReference type="InterPro" id="IPR000531">
    <property type="entry name" value="Beta-barrel_TonB"/>
</dbReference>
<dbReference type="AlphaFoldDB" id="A0A8T4IBZ5"/>
<evidence type="ECO:0000256" key="4">
    <source>
        <dbReference type="ARBA" id="ARBA00022496"/>
    </source>
</evidence>
<feature type="region of interest" description="Disordered" evidence="13">
    <location>
        <begin position="14"/>
        <end position="45"/>
    </location>
</feature>
<keyword evidence="10 11" id="KW-0998">Cell outer membrane</keyword>
<accession>A0A8T4IBZ5</accession>
<evidence type="ECO:0000313" key="17">
    <source>
        <dbReference type="Proteomes" id="UP000676996"/>
    </source>
</evidence>
<evidence type="ECO:0000256" key="1">
    <source>
        <dbReference type="ARBA" id="ARBA00004571"/>
    </source>
</evidence>
<sequence length="826" mass="89776">MGTAAMLALVAGNASAKSPDDAPPATGATAAQASEDAPASAQAGDNEIVVTATRRQSTVQDAPINIAAIGGDQLETQGITNLREVTQSVPGIYIPDTGARNGAPIVFRGLNADPLGSGDGNNSGGGTVATYVGEIPLYIDLRLNDMQRVEFLAGPQGTLYGAGTLGGAVRYIPNRPKFDATTVDVRGGVYGYSHGSDISYDAGATINLPLSPTLAFRGSFDRLNDTGFIDQPYVVNEIGVSNPDPNFTDPASVSANTHRVKDVNTDKVWSGRAALRWQPVDALDVNLTYYFQQEDTNGRQASSQVVSDFPVPVGKYENLKRVTEPNRRINHLLALEVSADLGFAELTSATGRSWFKDFGHRDQTDLLIGLEYSYEAFPNFTAFTTEQDHEETFTQEVRLVSQTEGPFSWIIGGFYNKRDSDGYSKEFTPHYSEYLVNDVGFPGPTRPDNLEYYSVGNSSLKELAGYGELSYQITPNWQFTAGGRYYHYDLKTNQAVDIPLFDTVTGGRGPNDVVLDYVPGGQKDSGFLYKFNTSWHFTPDAMVYATVSEGYRIGNSNGVAPCPDPLPTNQIVCALPNEVAYNPDKTKNYEIGVKTQWLDRKLTFNAAVYHIDWSDPQVSSATQNGLQPITINGSGARSNGMELLLAARPTPQLSLRATYAYTDPQLTDVSPNLVPYITPPGFQSTLTYADGEPGDRLPGSPKHSGTFHADYSIPFSGGEQLVLGYSFYGQSNVFTTTGARGNSYTLPGFTRSDISARLTGSDRDWSLTLYVNNVFNQFSQTGVAGSPNYNQTVYDDQGGAHYVRTFYTYVLPPRQFGVRFTKSFGK</sequence>
<dbReference type="PANTHER" id="PTHR32552:SF81">
    <property type="entry name" value="TONB-DEPENDENT OUTER MEMBRANE RECEPTOR"/>
    <property type="match status" value="1"/>
</dbReference>
<evidence type="ECO:0000256" key="2">
    <source>
        <dbReference type="ARBA" id="ARBA00022448"/>
    </source>
</evidence>
<name>A0A8T4IBZ5_9SPHN</name>
<evidence type="ECO:0000256" key="7">
    <source>
        <dbReference type="ARBA" id="ARBA00023065"/>
    </source>
</evidence>
<evidence type="ECO:0000256" key="6">
    <source>
        <dbReference type="ARBA" id="ARBA00023004"/>
    </source>
</evidence>
<evidence type="ECO:0000256" key="5">
    <source>
        <dbReference type="ARBA" id="ARBA00022692"/>
    </source>
</evidence>
<dbReference type="PANTHER" id="PTHR32552">
    <property type="entry name" value="FERRICHROME IRON RECEPTOR-RELATED"/>
    <property type="match status" value="1"/>
</dbReference>
<protein>
    <submittedName>
        <fullName evidence="16">TonB-dependent receptor</fullName>
    </submittedName>
</protein>
<dbReference type="Gene3D" id="2.40.170.20">
    <property type="entry name" value="TonB-dependent receptor, beta-barrel domain"/>
    <property type="match status" value="1"/>
</dbReference>
<evidence type="ECO:0000256" key="3">
    <source>
        <dbReference type="ARBA" id="ARBA00022452"/>
    </source>
</evidence>
<keyword evidence="3 11" id="KW-1134">Transmembrane beta strand</keyword>
<feature type="domain" description="TonB-dependent receptor plug" evidence="15">
    <location>
        <begin position="59"/>
        <end position="168"/>
    </location>
</feature>
<dbReference type="SUPFAM" id="SSF56935">
    <property type="entry name" value="Porins"/>
    <property type="match status" value="1"/>
</dbReference>
<dbReference type="GO" id="GO:0006826">
    <property type="term" value="P:iron ion transport"/>
    <property type="evidence" value="ECO:0007669"/>
    <property type="project" value="UniProtKB-KW"/>
</dbReference>
<keyword evidence="4" id="KW-0410">Iron transport</keyword>
<feature type="domain" description="TonB-dependent receptor-like beta-barrel" evidence="14">
    <location>
        <begin position="266"/>
        <end position="774"/>
    </location>
</feature>
<evidence type="ECO:0000256" key="12">
    <source>
        <dbReference type="RuleBase" id="RU003357"/>
    </source>
</evidence>
<dbReference type="PROSITE" id="PS52016">
    <property type="entry name" value="TONB_DEPENDENT_REC_3"/>
    <property type="match status" value="1"/>
</dbReference>
<comment type="caution">
    <text evidence="16">The sequence shown here is derived from an EMBL/GenBank/DDBJ whole genome shotgun (WGS) entry which is preliminary data.</text>
</comment>
<keyword evidence="8 12" id="KW-0798">TonB box</keyword>
<keyword evidence="9 11" id="KW-0472">Membrane</keyword>
<comment type="similarity">
    <text evidence="11 12">Belongs to the TonB-dependent receptor family.</text>
</comment>
<dbReference type="EMBL" id="JAGRQC010000002">
    <property type="protein sequence ID" value="MBR0552548.1"/>
    <property type="molecule type" value="Genomic_DNA"/>
</dbReference>
<keyword evidence="6" id="KW-0408">Iron</keyword>
<keyword evidence="7" id="KW-0406">Ion transport</keyword>
<proteinExistence type="inferred from homology"/>
<evidence type="ECO:0000256" key="11">
    <source>
        <dbReference type="PROSITE-ProRule" id="PRU01360"/>
    </source>
</evidence>
<evidence type="ECO:0000256" key="10">
    <source>
        <dbReference type="ARBA" id="ARBA00023237"/>
    </source>
</evidence>
<evidence type="ECO:0000259" key="15">
    <source>
        <dbReference type="Pfam" id="PF07715"/>
    </source>
</evidence>
<dbReference type="Pfam" id="PF07715">
    <property type="entry name" value="Plug"/>
    <property type="match status" value="1"/>
</dbReference>
<organism evidence="16 17">
    <name type="scientific">Stakelama marina</name>
    <dbReference type="NCBI Taxonomy" id="2826939"/>
    <lineage>
        <taxon>Bacteria</taxon>
        <taxon>Pseudomonadati</taxon>
        <taxon>Pseudomonadota</taxon>
        <taxon>Alphaproteobacteria</taxon>
        <taxon>Sphingomonadales</taxon>
        <taxon>Sphingomonadaceae</taxon>
        <taxon>Stakelama</taxon>
    </lineage>
</organism>
<gene>
    <name evidence="16" type="ORF">J7S20_08525</name>
</gene>
<evidence type="ECO:0000256" key="9">
    <source>
        <dbReference type="ARBA" id="ARBA00023136"/>
    </source>
</evidence>
<evidence type="ECO:0000259" key="14">
    <source>
        <dbReference type="Pfam" id="PF00593"/>
    </source>
</evidence>
<keyword evidence="2 11" id="KW-0813">Transport</keyword>
<evidence type="ECO:0000256" key="8">
    <source>
        <dbReference type="ARBA" id="ARBA00023077"/>
    </source>
</evidence>
<dbReference type="InterPro" id="IPR036942">
    <property type="entry name" value="Beta-barrel_TonB_sf"/>
</dbReference>
<dbReference type="InterPro" id="IPR039426">
    <property type="entry name" value="TonB-dep_rcpt-like"/>
</dbReference>
<dbReference type="Proteomes" id="UP000676996">
    <property type="component" value="Unassembled WGS sequence"/>
</dbReference>
<keyword evidence="5 11" id="KW-0812">Transmembrane</keyword>
<dbReference type="Pfam" id="PF00593">
    <property type="entry name" value="TonB_dep_Rec_b-barrel"/>
    <property type="match status" value="1"/>
</dbReference>
<reference evidence="16" key="1">
    <citation type="submission" date="2021-04" db="EMBL/GenBank/DDBJ databases">
        <title>Ouciella asimina sp. nov., isolated from the surface seawater in the hydrothermal field of Okinawa Trough.</title>
        <authorList>
            <person name="Shuang W."/>
        </authorList>
    </citation>
    <scope>NUCLEOTIDE SEQUENCE</scope>
    <source>
        <strain evidence="16">LXI357</strain>
    </source>
</reference>